<evidence type="ECO:0000259" key="4">
    <source>
        <dbReference type="Pfam" id="PF26558"/>
    </source>
</evidence>
<reference evidence="5" key="1">
    <citation type="submission" date="2020-06" db="EMBL/GenBank/DDBJ databases">
        <title>WGS assembly of Ceratodon purpureus strain R40.</title>
        <authorList>
            <person name="Carey S.B."/>
            <person name="Jenkins J."/>
            <person name="Shu S."/>
            <person name="Lovell J.T."/>
            <person name="Sreedasyam A."/>
            <person name="Maumus F."/>
            <person name="Tiley G.P."/>
            <person name="Fernandez-Pozo N."/>
            <person name="Barry K."/>
            <person name="Chen C."/>
            <person name="Wang M."/>
            <person name="Lipzen A."/>
            <person name="Daum C."/>
            <person name="Saski C.A."/>
            <person name="Payton A.C."/>
            <person name="Mcbreen J.C."/>
            <person name="Conrad R.E."/>
            <person name="Kollar L.M."/>
            <person name="Olsson S."/>
            <person name="Huttunen S."/>
            <person name="Landis J.B."/>
            <person name="Wickett N.J."/>
            <person name="Johnson M.G."/>
            <person name="Rensing S.A."/>
            <person name="Grimwood J."/>
            <person name="Schmutz J."/>
            <person name="Mcdaniel S.F."/>
        </authorList>
    </citation>
    <scope>NUCLEOTIDE SEQUENCE</scope>
    <source>
        <strain evidence="5">R40</strain>
    </source>
</reference>
<feature type="compositionally biased region" description="Low complexity" evidence="3">
    <location>
        <begin position="382"/>
        <end position="396"/>
    </location>
</feature>
<dbReference type="PANTHER" id="PTHR33563:SF1">
    <property type="entry name" value="3-DEHYDROQUINATE SYNTHASE"/>
    <property type="match status" value="1"/>
</dbReference>
<sequence>MIGRVERLGVSTTEKKGNMSRVVSVESPYSRDGFTSSAETMAGYHSTELGIEKEGSTLRVVTQSPMDALRMGMASPFRNFLGLLKPPALPGSSLHGSDESPRASNISAAEIENLCLGALKLTLGAGAEKDVGAEMTSSSVASRLYETRPDGQSLVMVAFDANVKEVSHAGIVWAMDHVLKRGDILAVVSVLDSVRGPLGYRVKVGDQKWLNANQKLVEEEIQQRMEVWRNFPGLENRCTEGGVKLVVMVKAAQRGELAICREAVKLGACHVVLDKSLKNRRREFYLQNLSCDVTRMRRSGGVDVIRPNLDIAAMMGLVQRNMTLPSVALEPPSPTSVIPPALLSYGDQIDVFEISLGAPKAKRVNSHTPKSSPIAPPLPSPKYSGGHSSSAYSGESKSGELRHHSSSGNSGELKSGELRHHPVSAFSGELKFGELRHHSGSAYSGELKSGELRRHSGSAYSGELRKNPGSAYSGELKSGELRRLSSSAVLASSYDRSSSMSLSTSTHARSSSVSAAPSAQASLTSSSNATDNDMDDDLFSIFHGSTRHTEIDTDLFNNINPPLTSGYESDDLFSICNGSTQRASPAPVLALEYHHSHSHSQPLLRPGHYPIPNSPILKTNPQLSLEYTPTTQSSSRELVISEPLREATISRVTFVVGLGEAVTLSLHHPLSPGEGLLVGSSPSALFLMHSGHHHATTTLSTATPGSYIAMEGKMAMKLAFLEPDQRVLAVDSLGRCRTIPVRHATTTATPLVLVEAQCEGRRHSTMLHHTDSVGLCHSHGHGHRHGENMGTMVSVKSLKVGDRVLLRLRSAEPSHAIWSS</sequence>
<dbReference type="InterPro" id="IPR002812">
    <property type="entry name" value="DHQS"/>
</dbReference>
<dbReference type="GO" id="GO:0009073">
    <property type="term" value="P:aromatic amino acid family biosynthetic process"/>
    <property type="evidence" value="ECO:0007669"/>
    <property type="project" value="UniProtKB-KW"/>
</dbReference>
<feature type="compositionally biased region" description="Low complexity" evidence="3">
    <location>
        <begin position="499"/>
        <end position="522"/>
    </location>
</feature>
<evidence type="ECO:0000256" key="2">
    <source>
        <dbReference type="ARBA" id="ARBA00023141"/>
    </source>
</evidence>
<gene>
    <name evidence="5" type="ORF">KC19_3G013200</name>
</gene>
<evidence type="ECO:0000256" key="1">
    <source>
        <dbReference type="ARBA" id="ARBA00022605"/>
    </source>
</evidence>
<dbReference type="Pfam" id="PF26558">
    <property type="entry name" value="DHQS_2nd"/>
    <property type="match status" value="1"/>
</dbReference>
<dbReference type="AlphaFoldDB" id="A0A8T0IDM7"/>
<evidence type="ECO:0000313" key="5">
    <source>
        <dbReference type="EMBL" id="KAG0581830.1"/>
    </source>
</evidence>
<dbReference type="GO" id="GO:0003856">
    <property type="term" value="F:3-dehydroquinate synthase activity"/>
    <property type="evidence" value="ECO:0007669"/>
    <property type="project" value="InterPro"/>
</dbReference>
<proteinExistence type="predicted"/>
<dbReference type="PANTHER" id="PTHR33563">
    <property type="match status" value="1"/>
</dbReference>
<evidence type="ECO:0000313" key="6">
    <source>
        <dbReference type="Proteomes" id="UP000822688"/>
    </source>
</evidence>
<feature type="region of interest" description="Disordered" evidence="3">
    <location>
        <begin position="499"/>
        <end position="530"/>
    </location>
</feature>
<name>A0A8T0IDM7_CERPU</name>
<keyword evidence="1" id="KW-0028">Amino-acid biosynthesis</keyword>
<feature type="domain" description="3-dehydroquinate synthase C-terminal" evidence="4">
    <location>
        <begin position="647"/>
        <end position="810"/>
    </location>
</feature>
<accession>A0A8T0IDM7</accession>
<keyword evidence="6" id="KW-1185">Reference proteome</keyword>
<protein>
    <recommendedName>
        <fullName evidence="4">3-dehydroquinate synthase C-terminal domain-containing protein</fullName>
    </recommendedName>
</protein>
<keyword evidence="2" id="KW-0057">Aromatic amino acid biosynthesis</keyword>
<evidence type="ECO:0000256" key="3">
    <source>
        <dbReference type="SAM" id="MobiDB-lite"/>
    </source>
</evidence>
<dbReference type="GO" id="GO:0016491">
    <property type="term" value="F:oxidoreductase activity"/>
    <property type="evidence" value="ECO:0007669"/>
    <property type="project" value="InterPro"/>
</dbReference>
<feature type="region of interest" description="Disordered" evidence="3">
    <location>
        <begin position="361"/>
        <end position="418"/>
    </location>
</feature>
<organism evidence="5 6">
    <name type="scientific">Ceratodon purpureus</name>
    <name type="common">Fire moss</name>
    <name type="synonym">Dicranum purpureum</name>
    <dbReference type="NCBI Taxonomy" id="3225"/>
    <lineage>
        <taxon>Eukaryota</taxon>
        <taxon>Viridiplantae</taxon>
        <taxon>Streptophyta</taxon>
        <taxon>Embryophyta</taxon>
        <taxon>Bryophyta</taxon>
        <taxon>Bryophytina</taxon>
        <taxon>Bryopsida</taxon>
        <taxon>Dicranidae</taxon>
        <taxon>Pseudoditrichales</taxon>
        <taxon>Ditrichaceae</taxon>
        <taxon>Ceratodon</taxon>
    </lineage>
</organism>
<dbReference type="InterPro" id="IPR056179">
    <property type="entry name" value="DHQS_C"/>
</dbReference>
<dbReference type="EMBL" id="CM026423">
    <property type="protein sequence ID" value="KAG0581830.1"/>
    <property type="molecule type" value="Genomic_DNA"/>
</dbReference>
<dbReference type="Proteomes" id="UP000822688">
    <property type="component" value="Chromosome 3"/>
</dbReference>
<dbReference type="GO" id="GO:0008652">
    <property type="term" value="P:amino acid biosynthetic process"/>
    <property type="evidence" value="ECO:0007669"/>
    <property type="project" value="UniProtKB-KW"/>
</dbReference>
<comment type="caution">
    <text evidence="5">The sequence shown here is derived from an EMBL/GenBank/DDBJ whole genome shotgun (WGS) entry which is preliminary data.</text>
</comment>